<dbReference type="Proteomes" id="UP000230956">
    <property type="component" value="Unassembled WGS sequence"/>
</dbReference>
<feature type="repeat" description="TPR" evidence="5">
    <location>
        <begin position="588"/>
        <end position="621"/>
    </location>
</feature>
<feature type="transmembrane region" description="Helical" evidence="6">
    <location>
        <begin position="86"/>
        <end position="107"/>
    </location>
</feature>
<dbReference type="InterPro" id="IPR007016">
    <property type="entry name" value="O-antigen_ligase-rel_domated"/>
</dbReference>
<evidence type="ECO:0000256" key="5">
    <source>
        <dbReference type="PROSITE-ProRule" id="PRU00339"/>
    </source>
</evidence>
<dbReference type="EMBL" id="PFNG01000043">
    <property type="protein sequence ID" value="PIZ41773.1"/>
    <property type="molecule type" value="Genomic_DNA"/>
</dbReference>
<keyword evidence="4 6" id="KW-0472">Membrane</keyword>
<name>A0A2M7TA35_9ACTN</name>
<comment type="subcellular location">
    <subcellularLocation>
        <location evidence="1">Membrane</location>
        <topology evidence="1">Multi-pass membrane protein</topology>
    </subcellularLocation>
</comment>
<feature type="transmembrane region" description="Helical" evidence="6">
    <location>
        <begin position="54"/>
        <end position="74"/>
    </location>
</feature>
<dbReference type="AlphaFoldDB" id="A0A2M7TA35"/>
<comment type="caution">
    <text evidence="8">The sequence shown here is derived from an EMBL/GenBank/DDBJ whole genome shotgun (WGS) entry which is preliminary data.</text>
</comment>
<feature type="domain" description="O-antigen ligase-related" evidence="7">
    <location>
        <begin position="223"/>
        <end position="372"/>
    </location>
</feature>
<dbReference type="PANTHER" id="PTHR37422">
    <property type="entry name" value="TEICHURONIC ACID BIOSYNTHESIS PROTEIN TUAE"/>
    <property type="match status" value="1"/>
</dbReference>
<feature type="transmembrane region" description="Helical" evidence="6">
    <location>
        <begin position="21"/>
        <end position="42"/>
    </location>
</feature>
<dbReference type="Pfam" id="PF04932">
    <property type="entry name" value="Wzy_C"/>
    <property type="match status" value="1"/>
</dbReference>
<feature type="transmembrane region" description="Helical" evidence="6">
    <location>
        <begin position="119"/>
        <end position="138"/>
    </location>
</feature>
<dbReference type="GO" id="GO:0016020">
    <property type="term" value="C:membrane"/>
    <property type="evidence" value="ECO:0007669"/>
    <property type="project" value="UniProtKB-SubCell"/>
</dbReference>
<feature type="transmembrane region" description="Helical" evidence="6">
    <location>
        <begin position="266"/>
        <end position="288"/>
    </location>
</feature>
<evidence type="ECO:0000256" key="4">
    <source>
        <dbReference type="ARBA" id="ARBA00023136"/>
    </source>
</evidence>
<dbReference type="InterPro" id="IPR019734">
    <property type="entry name" value="TPR_rpt"/>
</dbReference>
<protein>
    <recommendedName>
        <fullName evidence="7">O-antigen ligase-related domain-containing protein</fullName>
    </recommendedName>
</protein>
<accession>A0A2M7TA35</accession>
<organism evidence="8 9">
    <name type="scientific">Candidatus Aquicultor secundus</name>
    <dbReference type="NCBI Taxonomy" id="1973895"/>
    <lineage>
        <taxon>Bacteria</taxon>
        <taxon>Bacillati</taxon>
        <taxon>Actinomycetota</taxon>
        <taxon>Candidatus Aquicultoria</taxon>
        <taxon>Candidatus Aquicultorales</taxon>
        <taxon>Candidatus Aquicultoraceae</taxon>
        <taxon>Candidatus Aquicultor</taxon>
    </lineage>
</organism>
<dbReference type="SUPFAM" id="SSF48452">
    <property type="entry name" value="TPR-like"/>
    <property type="match status" value="1"/>
</dbReference>
<dbReference type="PANTHER" id="PTHR37422:SF13">
    <property type="entry name" value="LIPOPOLYSACCHARIDE BIOSYNTHESIS PROTEIN PA4999-RELATED"/>
    <property type="match status" value="1"/>
</dbReference>
<feature type="transmembrane region" description="Helical" evidence="6">
    <location>
        <begin position="447"/>
        <end position="468"/>
    </location>
</feature>
<feature type="transmembrane region" description="Helical" evidence="6">
    <location>
        <begin position="239"/>
        <end position="254"/>
    </location>
</feature>
<proteinExistence type="predicted"/>
<sequence length="671" mass="73383">MEQRLDNTPIKASKTCSYVETINSTIRFFLYLLVVIIPLAISPSSLNQALSLKYLLFKLVTAVVICVYLTMIVLRGAKIRVSGLELPLAIFLIFMGIATMLSANIHTSIEGSYIRYDGFLSYLICAALFFAATQSFFISGQVETIVKLSIATATIVSVYGVAQSQGCDPIPWGVMMFEKTRSFSTFGNPVILSGYLSLMFPLAIALLKKSKSSVDKLLYSVAVTAIALCLVTTMSRAAWMGGIIGLVLVVAGLAQKKRFNIRMAAAPTVISIVVISLASMAIGLPTVAHKATSTFGFSGSVDSRLLMWGTALKMIPQRPLFGFGPDVLDLVFPRYEIPGLLKYNGSAAIDNVHNAFLQLALTAGIPALIAFIVILVVVFIKALREIKRSQSVSPITVGLVAGIIAFLAQSLTGVTGIATSGFLWLNMGLLASIWAEPKIELKPVTGFAKYPLLSSIIVVGIIGVVLSIRPFISENALGQAWLATQHGDSRAAESFYKKAIVYNPQDDKAYSGFGIMLAYEGYALKNMRLWSEGMNYLKGSTQLSSHNRENYTLLGLGYLYGGKVFDERNFRYAVTSLEKAAELGPNNYTTRDLLGMAYLEAGRMEEAKHNLLMALRINPNDPQTHYHMGRYYEKAGHKEDALCEYIAAVMIDKNYKDAKTAYERLIKRGND</sequence>
<evidence type="ECO:0000256" key="2">
    <source>
        <dbReference type="ARBA" id="ARBA00022692"/>
    </source>
</evidence>
<evidence type="ECO:0000256" key="1">
    <source>
        <dbReference type="ARBA" id="ARBA00004141"/>
    </source>
</evidence>
<dbReference type="Gene3D" id="1.25.40.10">
    <property type="entry name" value="Tetratricopeptide repeat domain"/>
    <property type="match status" value="1"/>
</dbReference>
<feature type="transmembrane region" description="Helical" evidence="6">
    <location>
        <begin position="182"/>
        <end position="205"/>
    </location>
</feature>
<evidence type="ECO:0000259" key="7">
    <source>
        <dbReference type="Pfam" id="PF04932"/>
    </source>
</evidence>
<keyword evidence="3 6" id="KW-1133">Transmembrane helix</keyword>
<evidence type="ECO:0000313" key="9">
    <source>
        <dbReference type="Proteomes" id="UP000230956"/>
    </source>
</evidence>
<dbReference type="Pfam" id="PF13181">
    <property type="entry name" value="TPR_8"/>
    <property type="match status" value="1"/>
</dbReference>
<keyword evidence="5" id="KW-0802">TPR repeat</keyword>
<reference evidence="9" key="1">
    <citation type="submission" date="2017-09" db="EMBL/GenBank/DDBJ databases">
        <title>Depth-based differentiation of microbial function through sediment-hosted aquifers and enrichment of novel symbionts in the deep terrestrial subsurface.</title>
        <authorList>
            <person name="Probst A.J."/>
            <person name="Ladd B."/>
            <person name="Jarett J.K."/>
            <person name="Geller-Mcgrath D.E."/>
            <person name="Sieber C.M.K."/>
            <person name="Emerson J.B."/>
            <person name="Anantharaman K."/>
            <person name="Thomas B.C."/>
            <person name="Malmstrom R."/>
            <person name="Stieglmeier M."/>
            <person name="Klingl A."/>
            <person name="Woyke T."/>
            <person name="Ryan C.M."/>
            <person name="Banfield J.F."/>
        </authorList>
    </citation>
    <scope>NUCLEOTIDE SEQUENCE [LARGE SCALE GENOMIC DNA]</scope>
</reference>
<dbReference type="PROSITE" id="PS50005">
    <property type="entry name" value="TPR"/>
    <property type="match status" value="1"/>
</dbReference>
<dbReference type="RefSeq" id="WP_286678014.1">
    <property type="nucleotide sequence ID" value="NZ_MNXI01000052.1"/>
</dbReference>
<feature type="transmembrane region" description="Helical" evidence="6">
    <location>
        <begin position="417"/>
        <end position="435"/>
    </location>
</feature>
<dbReference type="SMART" id="SM00028">
    <property type="entry name" value="TPR"/>
    <property type="match status" value="4"/>
</dbReference>
<gene>
    <name evidence="8" type="ORF">COY37_01795</name>
</gene>
<dbReference type="InterPro" id="IPR051533">
    <property type="entry name" value="WaaL-like"/>
</dbReference>
<evidence type="ECO:0000256" key="3">
    <source>
        <dbReference type="ARBA" id="ARBA00022989"/>
    </source>
</evidence>
<feature type="transmembrane region" description="Helical" evidence="6">
    <location>
        <begin position="355"/>
        <end position="380"/>
    </location>
</feature>
<keyword evidence="2 6" id="KW-0812">Transmembrane</keyword>
<dbReference type="InterPro" id="IPR011990">
    <property type="entry name" value="TPR-like_helical_dom_sf"/>
</dbReference>
<feature type="transmembrane region" description="Helical" evidence="6">
    <location>
        <begin position="392"/>
        <end position="411"/>
    </location>
</feature>
<evidence type="ECO:0000313" key="8">
    <source>
        <dbReference type="EMBL" id="PIZ41773.1"/>
    </source>
</evidence>
<evidence type="ECO:0000256" key="6">
    <source>
        <dbReference type="SAM" id="Phobius"/>
    </source>
</evidence>